<protein>
    <submittedName>
        <fullName evidence="2">DUF3971 domain-containing protein</fullName>
    </submittedName>
</protein>
<comment type="caution">
    <text evidence="2">The sequence shown here is derived from an EMBL/GenBank/DDBJ whole genome shotgun (WGS) entry which is preliminary data.</text>
</comment>
<dbReference type="RefSeq" id="WP_301592790.1">
    <property type="nucleotide sequence ID" value="NZ_JAPFQI010000045.1"/>
</dbReference>
<proteinExistence type="predicted"/>
<gene>
    <name evidence="2" type="ORF">OF850_23310</name>
</gene>
<evidence type="ECO:0000259" key="1">
    <source>
        <dbReference type="Pfam" id="PF13116"/>
    </source>
</evidence>
<dbReference type="EMBL" id="JAPFQI010000045">
    <property type="protein sequence ID" value="MCW8088511.1"/>
    <property type="molecule type" value="Genomic_DNA"/>
</dbReference>
<accession>A0ABT3P279</accession>
<organism evidence="2 3">
    <name type="scientific">Sabulicella glaciei</name>
    <dbReference type="NCBI Taxonomy" id="2984948"/>
    <lineage>
        <taxon>Bacteria</taxon>
        <taxon>Pseudomonadati</taxon>
        <taxon>Pseudomonadota</taxon>
        <taxon>Alphaproteobacteria</taxon>
        <taxon>Acetobacterales</taxon>
        <taxon>Acetobacteraceae</taxon>
        <taxon>Sabulicella</taxon>
    </lineage>
</organism>
<evidence type="ECO:0000313" key="3">
    <source>
        <dbReference type="Proteomes" id="UP001526430"/>
    </source>
</evidence>
<sequence length="1342" mass="138441">MATLRRAAIVSLAALLLALGVLIWRLSAGPVSMPALLPYMESALDPVGPQRIEIGGVRIGWKVWSEGGLAPVQVLLLRVRLLGVEGEELARLPEARLALAPLPLVTGRAVPRKVSLHEPILRLDLQAEGLGLARTRGDGDAGPELRELTRVAIQNGRVEFVQEAGPPLALRNVALDLARGPVGALTGQAEAELAAGDETTQLRLTVEGQAGALRLELLAPQLPAGALARALHPSFAESSTGSEARADLVVRAVLDGEFMPRTAEATLEVGETALPLGEVGHLPIAGLRAEVAAEGSGLRLRSLMLRLPPGPGAEAGPTLTAGGTAQLTDGAWHAELEIGLEQLHLAGLGTWWPEGLAPAARDRALQNLLAGEIRDGTWHLSLVAANDLSEFRLEDLSGQAQLTNVGLRWHPGALPLNGVFGTVIFSREAVVLAGAEGHQAGTDIHLEAVRLRLADPGSEGLRAAVSGRIVGSVSDAWALLRDPQLELLLPGAPSASKPSGSFSTEITATFPLTRGDPAQPVEAEAEVAFAAGGEPMPVRVTAHGTLERLRVSLAAPRLDPAVIQRVLAPLGALPTFEGEVALALDATLGPDFVPLVAEGVIEAGPGTLHPEGAGPVRFSALRLEVGAEGRAMHLRKFMVSLAPSATEAETGPIITAQGQARLLSGAWRATADLELDRAPLAALETWWPTGLAPAARSWVAENLVGGVVRNGRWRLVGTAKDELSDARLVSLEGQATLEEVGIRWHPALRPVRGLFGTARFETEAIVVIASGGQQEGSGLRLPEARLRLTGLGAGPTRAEISGRAVGPVSDLWALLREPRLRLLEGRSLPIRNPTGSIAAEIRATVPLAGPSAARDPSYNVSARVTDLRLPDVALGRGLHDGNFEVTVDGDGVKAEGRAHLGDISLRGNLALAFAGPGPALQITATTRVAAARMTEFGLDPGSMLEGPVGLTLHYNGGDGSDRLGIRADLSAAEIALPQIGYAKPSGTAAAADASLVLEDGGIGSIESASLDAPGLHIRGRAPEGLDGPIEVEEARFGETHLSATLEQQAEGWRVALRGASLDLRPFLGGGGGGAGGGSGSSLPPVELEARFDQVLVPNDFGPLHEVTAQASFAAGGDLRSARVNSGGSGGLSAAVAPRPGGGWAIEAQATDAGAALAAFGLGVRVEGGQLNLSAVQEGGPGGPIVGTAELENFALRDAPAGAKLLQAITVFGLLDALSGPGLNFAQLHLPFRYAGGVIDIGEARAFSASLGITATGQVNLNENVLDLRGTIVPAYIINSLLGHLPLVGRLFSPEAGGGLFSAAFTASGPISDPSININPLSAVTPGFLRGLFDLDDEDAPQR</sequence>
<evidence type="ECO:0000313" key="2">
    <source>
        <dbReference type="EMBL" id="MCW8088511.1"/>
    </source>
</evidence>
<dbReference type="Pfam" id="PF13116">
    <property type="entry name" value="YhdP"/>
    <property type="match status" value="1"/>
</dbReference>
<reference evidence="2 3" key="1">
    <citation type="submission" date="2022-10" db="EMBL/GenBank/DDBJ databases">
        <title>Roseococcus glaciei nov., sp. nov., isolated from glacier.</title>
        <authorList>
            <person name="Liu Q."/>
            <person name="Xin Y.-H."/>
        </authorList>
    </citation>
    <scope>NUCLEOTIDE SEQUENCE [LARGE SCALE GENOMIC DNA]</scope>
    <source>
        <strain evidence="2 3">MDT2-1-1</strain>
    </source>
</reference>
<keyword evidence="3" id="KW-1185">Reference proteome</keyword>
<dbReference type="Proteomes" id="UP001526430">
    <property type="component" value="Unassembled WGS sequence"/>
</dbReference>
<name>A0ABT3P279_9PROT</name>
<feature type="domain" description="YhdP central" evidence="1">
    <location>
        <begin position="673"/>
        <end position="1068"/>
    </location>
</feature>
<dbReference type="InterPro" id="IPR025263">
    <property type="entry name" value="YhdP_central"/>
</dbReference>